<dbReference type="PROSITE" id="PS00165">
    <property type="entry name" value="DEHYDRATASE_SER_THR"/>
    <property type="match status" value="1"/>
</dbReference>
<comment type="catalytic activity">
    <reaction evidence="11">
        <text>O-phospho-L-homoserine + H2O = L-threonine + phosphate</text>
        <dbReference type="Rhea" id="RHEA:10840"/>
        <dbReference type="ChEBI" id="CHEBI:15377"/>
        <dbReference type="ChEBI" id="CHEBI:43474"/>
        <dbReference type="ChEBI" id="CHEBI:57590"/>
        <dbReference type="ChEBI" id="CHEBI:57926"/>
        <dbReference type="EC" id="4.2.3.1"/>
    </reaction>
    <physiologicalReaction direction="left-to-right" evidence="11">
        <dbReference type="Rhea" id="RHEA:10841"/>
    </physiologicalReaction>
</comment>
<dbReference type="VEuPathDB" id="FungiDB:YALI1_F30459g"/>
<dbReference type="Proteomes" id="UP000256601">
    <property type="component" value="Unassembled WGS sequence"/>
</dbReference>
<dbReference type="GO" id="GO:0030170">
    <property type="term" value="F:pyridoxal phosphate binding"/>
    <property type="evidence" value="ECO:0007669"/>
    <property type="project" value="InterPro"/>
</dbReference>
<accession>A0A371BZT0</accession>
<dbReference type="PANTHER" id="PTHR42690:SF1">
    <property type="entry name" value="THREONINE SYNTHASE-LIKE 2"/>
    <property type="match status" value="1"/>
</dbReference>
<dbReference type="EMBL" id="KZ859074">
    <property type="protein sequence ID" value="RDW23596.1"/>
    <property type="molecule type" value="Genomic_DNA"/>
</dbReference>
<evidence type="ECO:0000256" key="4">
    <source>
        <dbReference type="ARBA" id="ARBA00005517"/>
    </source>
</evidence>
<feature type="modified residue" description="N6-(pyridoxal phosphate)lysine" evidence="12">
    <location>
        <position position="116"/>
    </location>
</feature>
<dbReference type="InterPro" id="IPR051166">
    <property type="entry name" value="Threonine_Synthase"/>
</dbReference>
<dbReference type="PANTHER" id="PTHR42690">
    <property type="entry name" value="THREONINE SYNTHASE FAMILY MEMBER"/>
    <property type="match status" value="1"/>
</dbReference>
<protein>
    <recommendedName>
        <fullName evidence="6">Threonine synthase</fullName>
        <ecNumber evidence="5">4.2.3.1</ecNumber>
    </recommendedName>
</protein>
<feature type="domain" description="Threonine synthase N-terminal" evidence="13">
    <location>
        <begin position="3"/>
        <end position="82"/>
    </location>
</feature>
<organism evidence="14 15">
    <name type="scientific">Yarrowia lipolytica</name>
    <name type="common">Candida lipolytica</name>
    <dbReference type="NCBI Taxonomy" id="4952"/>
    <lineage>
        <taxon>Eukaryota</taxon>
        <taxon>Fungi</taxon>
        <taxon>Dikarya</taxon>
        <taxon>Ascomycota</taxon>
        <taxon>Saccharomycotina</taxon>
        <taxon>Dipodascomycetes</taxon>
        <taxon>Dipodascales</taxon>
        <taxon>Dipodascales incertae sedis</taxon>
        <taxon>Yarrowia</taxon>
    </lineage>
</organism>
<dbReference type="AlphaFoldDB" id="A0A371BZT0"/>
<keyword evidence="10" id="KW-0456">Lyase</keyword>
<comment type="function">
    <text evidence="2">Catalyzes the gamma-elimination of phosphate from L-phosphohomoserine and the beta-addition of water to produce L-threonine.</text>
</comment>
<evidence type="ECO:0000313" key="15">
    <source>
        <dbReference type="Proteomes" id="UP000256601"/>
    </source>
</evidence>
<dbReference type="InterPro" id="IPR000634">
    <property type="entry name" value="Ser/Thr_deHydtase_PyrdxlP-BS"/>
</dbReference>
<keyword evidence="8" id="KW-0791">Threonine biosynthesis</keyword>
<reference evidence="14 15" key="1">
    <citation type="submission" date="2018-07" db="EMBL/GenBank/DDBJ databases">
        <title>Draft Genome Assemblies for Five Robust Yarrowia lipolytica Strains Exhibiting High Lipid Production and Pentose Sugar Utilization and Sugar Alcohol Secretion from Undetoxified Lignocellulosic Biomass Hydrolysates.</title>
        <authorList>
            <consortium name="DOE Joint Genome Institute"/>
            <person name="Walker C."/>
            <person name="Ryu S."/>
            <person name="Na H."/>
            <person name="Zane M."/>
            <person name="LaButti K."/>
            <person name="Lipzen A."/>
            <person name="Haridas S."/>
            <person name="Barry K."/>
            <person name="Grigoriev I.V."/>
            <person name="Quarterman J."/>
            <person name="Slininger P."/>
            <person name="Dien B."/>
            <person name="Trinh C.T."/>
        </authorList>
    </citation>
    <scope>NUCLEOTIDE SEQUENCE [LARGE SCALE GENOMIC DNA]</scope>
    <source>
        <strain evidence="14 15">YB392</strain>
    </source>
</reference>
<evidence type="ECO:0000256" key="6">
    <source>
        <dbReference type="ARBA" id="ARBA00018679"/>
    </source>
</evidence>
<evidence type="ECO:0000313" key="14">
    <source>
        <dbReference type="EMBL" id="RDW23596.1"/>
    </source>
</evidence>
<evidence type="ECO:0000256" key="11">
    <source>
        <dbReference type="ARBA" id="ARBA00050436"/>
    </source>
</evidence>
<dbReference type="InterPro" id="IPR029144">
    <property type="entry name" value="Thr_synth_N"/>
</dbReference>
<comment type="cofactor">
    <cofactor evidence="1 12">
        <name>pyridoxal 5'-phosphate</name>
        <dbReference type="ChEBI" id="CHEBI:597326"/>
    </cofactor>
</comment>
<dbReference type="Pfam" id="PF24857">
    <property type="entry name" value="THR4_C"/>
    <property type="match status" value="1"/>
</dbReference>
<evidence type="ECO:0000256" key="2">
    <source>
        <dbReference type="ARBA" id="ARBA00003648"/>
    </source>
</evidence>
<evidence type="ECO:0000256" key="9">
    <source>
        <dbReference type="ARBA" id="ARBA00022898"/>
    </source>
</evidence>
<dbReference type="VEuPathDB" id="FungiDB:YALI0_F23221g"/>
<evidence type="ECO:0000256" key="7">
    <source>
        <dbReference type="ARBA" id="ARBA00022605"/>
    </source>
</evidence>
<evidence type="ECO:0000256" key="3">
    <source>
        <dbReference type="ARBA" id="ARBA00004979"/>
    </source>
</evidence>
<evidence type="ECO:0000256" key="10">
    <source>
        <dbReference type="ARBA" id="ARBA00023239"/>
    </source>
</evidence>
<evidence type="ECO:0000256" key="5">
    <source>
        <dbReference type="ARBA" id="ARBA00013028"/>
    </source>
</evidence>
<name>A0A371BZT0_YARLL</name>
<sequence>MTTYFSTRSSNEPISFEAAVMKGLAPDGGLYIPTSIPKLPSDFLTKWADLSFAELAFEILSLYIPESEISRTDLKELVTRSYSTFRSDEVTPVVELSKEKQLYLLELFHGPTYAFKDVALQFVGNLFEYFLTRKNVGKEGTDRDTLTVVGATSGDTGSAAIYGLRGKKDVSVFILYPTGRVSPIQEDQMTTVSDANVHTISVAGTFDDCQDIVKQVFGDAEFNAKHHVGAVNSINWARILAQITYYFHSFFQVQKKFGTSSAIKYSVPTGNFGDILAGFYARRMGLPIQELTIATNSNDILDRFLKTGSYSKSDGASAEVHATLSPAMDILVSSNFERFLWYVARENVASSDAEAGATLNKWMQSLKTDGVITVDAKVLGAAKSEFSSERVSDEQTLETIKDVFTNISKGYILDPHSSVGVTAALRKLEGTDSVYIALSTAHPAKFSDAVDQALKGLEGYNFERDVLPQEFKDFANKDKKKLFSKADVKEVESIIEEELAKEKKQ</sequence>
<keyword evidence="9 12" id="KW-0663">Pyridoxal phosphate</keyword>
<evidence type="ECO:0000256" key="12">
    <source>
        <dbReference type="PIRSR" id="PIRSR604450-51"/>
    </source>
</evidence>
<keyword evidence="7" id="KW-0028">Amino-acid biosynthesis</keyword>
<evidence type="ECO:0000259" key="13">
    <source>
        <dbReference type="Pfam" id="PF14821"/>
    </source>
</evidence>
<dbReference type="SUPFAM" id="SSF53686">
    <property type="entry name" value="Tryptophan synthase beta subunit-like PLP-dependent enzymes"/>
    <property type="match status" value="1"/>
</dbReference>
<dbReference type="UniPathway" id="UPA00050">
    <property type="reaction ID" value="UER00065"/>
</dbReference>
<dbReference type="GO" id="GO:0004795">
    <property type="term" value="F:threonine synthase activity"/>
    <property type="evidence" value="ECO:0007669"/>
    <property type="project" value="UniProtKB-EC"/>
</dbReference>
<dbReference type="Pfam" id="PF14821">
    <property type="entry name" value="Thr_synth_N"/>
    <property type="match status" value="1"/>
</dbReference>
<dbReference type="FunFam" id="3.40.50.1100:FF:000046">
    <property type="entry name" value="THR4p Threonine synthase"/>
    <property type="match status" value="1"/>
</dbReference>
<comment type="similarity">
    <text evidence="4">Belongs to the threonine synthase family.</text>
</comment>
<dbReference type="Gene3D" id="3.40.50.1100">
    <property type="match status" value="2"/>
</dbReference>
<dbReference type="InterPro" id="IPR036052">
    <property type="entry name" value="TrpB-like_PALP_sf"/>
</dbReference>
<proteinExistence type="inferred from homology"/>
<dbReference type="NCBIfam" id="TIGR00260">
    <property type="entry name" value="thrC"/>
    <property type="match status" value="1"/>
</dbReference>
<evidence type="ECO:0000256" key="8">
    <source>
        <dbReference type="ARBA" id="ARBA00022697"/>
    </source>
</evidence>
<dbReference type="FunFam" id="3.90.1380.10:FF:000003">
    <property type="entry name" value="THR4p Threonine synthase"/>
    <property type="match status" value="1"/>
</dbReference>
<gene>
    <name evidence="14" type="ORF">B0I71DRAFT_135678</name>
</gene>
<dbReference type="GO" id="GO:0009088">
    <property type="term" value="P:threonine biosynthetic process"/>
    <property type="evidence" value="ECO:0007669"/>
    <property type="project" value="UniProtKB-UniPathway"/>
</dbReference>
<comment type="pathway">
    <text evidence="3">Amino-acid biosynthesis; L-threonine biosynthesis; L-threonine from L-aspartate: step 5/5.</text>
</comment>
<evidence type="ECO:0000256" key="1">
    <source>
        <dbReference type="ARBA" id="ARBA00001933"/>
    </source>
</evidence>
<dbReference type="InterPro" id="IPR004450">
    <property type="entry name" value="Thr_synthase-like"/>
</dbReference>
<dbReference type="Gene3D" id="3.90.1380.10">
    <property type="entry name" value="Threonine synthase, N-terminal domain"/>
    <property type="match status" value="1"/>
</dbReference>
<dbReference type="CDD" id="cd01560">
    <property type="entry name" value="Thr-synth_2"/>
    <property type="match status" value="1"/>
</dbReference>
<dbReference type="InterPro" id="IPR037158">
    <property type="entry name" value="Thr_synth_N_sf"/>
</dbReference>
<dbReference type="EC" id="4.2.3.1" evidence="5"/>